<dbReference type="GO" id="GO:0051750">
    <property type="term" value="F:delta(3,5)-delta(2,4)-dienoyl-CoA isomerase activity"/>
    <property type="evidence" value="ECO:0007669"/>
    <property type="project" value="TreeGrafter"/>
</dbReference>
<comment type="pathway">
    <text evidence="2">Lipid metabolism; fatty acid beta-oxidation.</text>
</comment>
<sequence length="276" mass="29897">MEGRYKSLEIKQKSSNSPVFYVYLNRPSRGNALSLDFFVEFPEALSSLDQNPNVAVIILAGAGPHFCSGIDLQTLNSLSKDTVSKDAGRNGEKLRREIKFLQRSITAIEDCRKPVIAIVHGACVGGGVDIVTACDIRYCTQNAYFSVKEVDLAITADLGSLQRLPSIIGFGNAMELSLTARRLSGLEAKQLGLVTQVFDSMEAMEDGVAAIAEGIAAKSPLAVVGTKRVLIRSRDLTLDQGLDYVATWNSGVLLSDDLNDAISAQRQKRKPVFSKL</sequence>
<keyword evidence="11" id="KW-1185">Reference proteome</keyword>
<dbReference type="Gene3D" id="1.10.12.10">
    <property type="entry name" value="Lyase 2-enoyl-coa Hydratase, Chain A, domain 2"/>
    <property type="match status" value="1"/>
</dbReference>
<evidence type="ECO:0000256" key="1">
    <source>
        <dbReference type="ARBA" id="ARBA00004275"/>
    </source>
</evidence>
<evidence type="ECO:0000313" key="11">
    <source>
        <dbReference type="Proteomes" id="UP000594638"/>
    </source>
</evidence>
<protein>
    <submittedName>
        <fullName evidence="10">Delta(3,5)-Delta(2,4)-dienoyl- isomerase, peroxisomal</fullName>
    </submittedName>
</protein>
<dbReference type="FunFam" id="3.90.226.10:FF:000024">
    <property type="entry name" value="Delta3,5-delta2,4-dienoyl-CoA isomerase"/>
    <property type="match status" value="1"/>
</dbReference>
<gene>
    <name evidence="10" type="ORF">OLEA9_A072054</name>
</gene>
<evidence type="ECO:0000313" key="10">
    <source>
        <dbReference type="EMBL" id="CAA2995177.1"/>
    </source>
</evidence>
<dbReference type="CDD" id="cd06558">
    <property type="entry name" value="crotonase-like"/>
    <property type="match status" value="1"/>
</dbReference>
<reference evidence="10 11" key="1">
    <citation type="submission" date="2019-12" db="EMBL/GenBank/DDBJ databases">
        <authorList>
            <person name="Alioto T."/>
            <person name="Alioto T."/>
            <person name="Gomez Garrido J."/>
        </authorList>
    </citation>
    <scope>NUCLEOTIDE SEQUENCE [LARGE SCALE GENOMIC DNA]</scope>
</reference>
<comment type="subcellular location">
    <subcellularLocation>
        <location evidence="1">Peroxisome</location>
    </subcellularLocation>
</comment>
<comment type="similarity">
    <text evidence="3 9">Belongs to the enoyl-CoA hydratase/isomerase family.</text>
</comment>
<dbReference type="NCBIfam" id="NF004794">
    <property type="entry name" value="PRK06142.1"/>
    <property type="match status" value="1"/>
</dbReference>
<dbReference type="Gene3D" id="3.90.226.10">
    <property type="entry name" value="2-enoyl-CoA Hydratase, Chain A, domain 1"/>
    <property type="match status" value="1"/>
</dbReference>
<dbReference type="PANTHER" id="PTHR43149:SF1">
    <property type="entry name" value="DELTA(3,5)-DELTA(2,4)-DIENOYL-COA ISOMERASE, MITOCHONDRIAL"/>
    <property type="match status" value="1"/>
</dbReference>
<name>A0A8S0SSK0_OLEEU</name>
<organism evidence="10 11">
    <name type="scientific">Olea europaea subsp. europaea</name>
    <dbReference type="NCBI Taxonomy" id="158383"/>
    <lineage>
        <taxon>Eukaryota</taxon>
        <taxon>Viridiplantae</taxon>
        <taxon>Streptophyta</taxon>
        <taxon>Embryophyta</taxon>
        <taxon>Tracheophyta</taxon>
        <taxon>Spermatophyta</taxon>
        <taxon>Magnoliopsida</taxon>
        <taxon>eudicotyledons</taxon>
        <taxon>Gunneridae</taxon>
        <taxon>Pentapetalae</taxon>
        <taxon>asterids</taxon>
        <taxon>lamiids</taxon>
        <taxon>Lamiales</taxon>
        <taxon>Oleaceae</taxon>
        <taxon>Oleeae</taxon>
        <taxon>Olea</taxon>
    </lineage>
</organism>
<evidence type="ECO:0000256" key="8">
    <source>
        <dbReference type="ARBA" id="ARBA00023235"/>
    </source>
</evidence>
<evidence type="ECO:0000256" key="7">
    <source>
        <dbReference type="ARBA" id="ARBA00023140"/>
    </source>
</evidence>
<keyword evidence="6" id="KW-0443">Lipid metabolism</keyword>
<keyword evidence="4" id="KW-0276">Fatty acid metabolism</keyword>
<dbReference type="InterPro" id="IPR045002">
    <property type="entry name" value="Ech1-like"/>
</dbReference>
<dbReference type="Pfam" id="PF00378">
    <property type="entry name" value="ECH_1"/>
    <property type="match status" value="1"/>
</dbReference>
<dbReference type="AlphaFoldDB" id="A0A8S0SSK0"/>
<proteinExistence type="inferred from homology"/>
<dbReference type="InterPro" id="IPR018376">
    <property type="entry name" value="Enoyl-CoA_hyd/isom_CS"/>
</dbReference>
<dbReference type="PANTHER" id="PTHR43149">
    <property type="entry name" value="ENOYL-COA HYDRATASE"/>
    <property type="match status" value="1"/>
</dbReference>
<dbReference type="InterPro" id="IPR014748">
    <property type="entry name" value="Enoyl-CoA_hydra_C"/>
</dbReference>
<evidence type="ECO:0000256" key="2">
    <source>
        <dbReference type="ARBA" id="ARBA00005005"/>
    </source>
</evidence>
<evidence type="ECO:0000256" key="6">
    <source>
        <dbReference type="ARBA" id="ARBA00023098"/>
    </source>
</evidence>
<dbReference type="PROSITE" id="PS00166">
    <property type="entry name" value="ENOYL_COA_HYDRATASE"/>
    <property type="match status" value="1"/>
</dbReference>
<dbReference type="EMBL" id="CACTIH010005491">
    <property type="protein sequence ID" value="CAA2995177.1"/>
    <property type="molecule type" value="Genomic_DNA"/>
</dbReference>
<evidence type="ECO:0000256" key="4">
    <source>
        <dbReference type="ARBA" id="ARBA00022832"/>
    </source>
</evidence>
<dbReference type="GO" id="GO:0006631">
    <property type="term" value="P:fatty acid metabolic process"/>
    <property type="evidence" value="ECO:0007669"/>
    <property type="project" value="UniProtKB-KW"/>
</dbReference>
<dbReference type="InterPro" id="IPR029045">
    <property type="entry name" value="ClpP/crotonase-like_dom_sf"/>
</dbReference>
<accession>A0A8S0SSK0</accession>
<dbReference type="GO" id="GO:0005777">
    <property type="term" value="C:peroxisome"/>
    <property type="evidence" value="ECO:0007669"/>
    <property type="project" value="UniProtKB-SubCell"/>
</dbReference>
<comment type="caution">
    <text evidence="10">The sequence shown here is derived from an EMBL/GenBank/DDBJ whole genome shotgun (WGS) entry which is preliminary data.</text>
</comment>
<dbReference type="Gramene" id="OE9A072054T1">
    <property type="protein sequence ID" value="OE9A072054C1"/>
    <property type="gene ID" value="OE9A072054"/>
</dbReference>
<dbReference type="Proteomes" id="UP000594638">
    <property type="component" value="Unassembled WGS sequence"/>
</dbReference>
<keyword evidence="5" id="KW-0007">Acetylation</keyword>
<evidence type="ECO:0000256" key="5">
    <source>
        <dbReference type="ARBA" id="ARBA00022990"/>
    </source>
</evidence>
<keyword evidence="7" id="KW-0576">Peroxisome</keyword>
<dbReference type="OrthoDB" id="14970at2759"/>
<keyword evidence="8 10" id="KW-0413">Isomerase</keyword>
<dbReference type="FunFam" id="1.10.12.10:FF:000004">
    <property type="entry name" value="Delta3,5-delta2,4-dienoyl-CoA isomerase"/>
    <property type="match status" value="1"/>
</dbReference>
<dbReference type="SUPFAM" id="SSF52096">
    <property type="entry name" value="ClpP/crotonase"/>
    <property type="match status" value="1"/>
</dbReference>
<evidence type="ECO:0000256" key="9">
    <source>
        <dbReference type="RuleBase" id="RU003707"/>
    </source>
</evidence>
<evidence type="ECO:0000256" key="3">
    <source>
        <dbReference type="ARBA" id="ARBA00005254"/>
    </source>
</evidence>
<dbReference type="InterPro" id="IPR001753">
    <property type="entry name" value="Enoyl-CoA_hydra/iso"/>
</dbReference>